<evidence type="ECO:0000256" key="2">
    <source>
        <dbReference type="SAM" id="SignalP"/>
    </source>
</evidence>
<keyword evidence="5" id="KW-1185">Reference proteome</keyword>
<sequence length="604" mass="66215">MANDSRTRTTRTALAALAALAAGSLALTACTGTGTDSDPGPGPGGKDAAVQQKAVPLGDEAASRGPAPKVPGASEGGTVRVYQDADYDHLDPAQIYTADGGLIASLYTRQLTTYTTDEKGRKVLVGDLATDSGTPSDGGRTWTFTLKDGIRFEDGTPITSADVRHTIERMYAPFVTDGPSYVQQWLSGDGTDYRKALPDGPYEGDHLPDDVLETPDEKTVVLHFRSPQPDAPFALAMPAYGVVPKAKDTREKYDAAPLSAGPYRIASFKPGRSMELVRNEHWDADTDPYRHQYVDGFDITFNHSDEDSTKRLLADTGEAETALSFTNGVDPLQTRKALGDPDARERLVQGYQPYVWQMNMNMDRIKDKRVRDAITHALPNRRILTLNGGAYAGEVAGGLLAPTVPGHEKDFDPYGKLAKPDGDPQRARKLLKQAGKEGMRLVYAYSNDEIRQRQSVVVADALEKAGFDVQRKELDAGTWYSQLRKVDNGYDIYMTSWAQDWPSASTVVPPLFDGTQIQDGASNYSHVDDEHVNSEIRRIGAITDPVEATKEWSRLHRYIVEEINPAAPISYTRQIQLHGSRIGGARYSDTLNYIDPTRLYVVKG</sequence>
<evidence type="ECO:0000256" key="1">
    <source>
        <dbReference type="SAM" id="MobiDB-lite"/>
    </source>
</evidence>
<gene>
    <name evidence="4" type="ORF">GCM10010406_03320</name>
</gene>
<comment type="caution">
    <text evidence="4">The sequence shown here is derived from an EMBL/GenBank/DDBJ whole genome shotgun (WGS) entry which is preliminary data.</text>
</comment>
<dbReference type="RefSeq" id="WP_344381299.1">
    <property type="nucleotide sequence ID" value="NZ_BAAATA010000002.1"/>
</dbReference>
<evidence type="ECO:0000313" key="5">
    <source>
        <dbReference type="Proteomes" id="UP001501358"/>
    </source>
</evidence>
<dbReference type="InterPro" id="IPR030678">
    <property type="entry name" value="Peptide/Ni-bd"/>
</dbReference>
<feature type="compositionally biased region" description="Low complexity" evidence="1">
    <location>
        <begin position="30"/>
        <end position="39"/>
    </location>
</feature>
<dbReference type="PANTHER" id="PTHR30290:SF83">
    <property type="entry name" value="ABC TRANSPORTER SUBSTRATE-BINDING PROTEIN"/>
    <property type="match status" value="1"/>
</dbReference>
<dbReference type="CDD" id="cd08506">
    <property type="entry name" value="PBP2_clavulanate_OppA2"/>
    <property type="match status" value="1"/>
</dbReference>
<feature type="region of interest" description="Disordered" evidence="1">
    <location>
        <begin position="30"/>
        <end position="76"/>
    </location>
</feature>
<dbReference type="InterPro" id="IPR000914">
    <property type="entry name" value="SBP_5_dom"/>
</dbReference>
<evidence type="ECO:0000259" key="3">
    <source>
        <dbReference type="Pfam" id="PF00496"/>
    </source>
</evidence>
<feature type="domain" description="Solute-binding protein family 5" evidence="3">
    <location>
        <begin position="124"/>
        <end position="517"/>
    </location>
</feature>
<proteinExistence type="predicted"/>
<dbReference type="Gene3D" id="3.40.190.10">
    <property type="entry name" value="Periplasmic binding protein-like II"/>
    <property type="match status" value="1"/>
</dbReference>
<feature type="signal peptide" evidence="2">
    <location>
        <begin position="1"/>
        <end position="29"/>
    </location>
</feature>
<dbReference type="PROSITE" id="PS51257">
    <property type="entry name" value="PROKAR_LIPOPROTEIN"/>
    <property type="match status" value="1"/>
</dbReference>
<name>A0ABN3WSR5_9ACTN</name>
<evidence type="ECO:0000313" key="4">
    <source>
        <dbReference type="EMBL" id="GAA2471105.1"/>
    </source>
</evidence>
<dbReference type="Gene3D" id="3.10.105.10">
    <property type="entry name" value="Dipeptide-binding Protein, Domain 3"/>
    <property type="match status" value="1"/>
</dbReference>
<dbReference type="PIRSF" id="PIRSF002741">
    <property type="entry name" value="MppA"/>
    <property type="match status" value="1"/>
</dbReference>
<dbReference type="Pfam" id="PF00496">
    <property type="entry name" value="SBP_bac_5"/>
    <property type="match status" value="1"/>
</dbReference>
<dbReference type="InterPro" id="IPR039424">
    <property type="entry name" value="SBP_5"/>
</dbReference>
<protein>
    <submittedName>
        <fullName evidence="4">ABC transporter substrate-binding protein</fullName>
    </submittedName>
</protein>
<dbReference type="PANTHER" id="PTHR30290">
    <property type="entry name" value="PERIPLASMIC BINDING COMPONENT OF ABC TRANSPORTER"/>
    <property type="match status" value="1"/>
</dbReference>
<keyword evidence="2" id="KW-0732">Signal</keyword>
<dbReference type="EMBL" id="BAAATA010000002">
    <property type="protein sequence ID" value="GAA2471105.1"/>
    <property type="molecule type" value="Genomic_DNA"/>
</dbReference>
<feature type="chain" id="PRO_5045314700" evidence="2">
    <location>
        <begin position="30"/>
        <end position="604"/>
    </location>
</feature>
<dbReference type="SUPFAM" id="SSF53850">
    <property type="entry name" value="Periplasmic binding protein-like II"/>
    <property type="match status" value="1"/>
</dbReference>
<dbReference type="Proteomes" id="UP001501358">
    <property type="component" value="Unassembled WGS sequence"/>
</dbReference>
<reference evidence="4 5" key="1">
    <citation type="journal article" date="2019" name="Int. J. Syst. Evol. Microbiol.">
        <title>The Global Catalogue of Microorganisms (GCM) 10K type strain sequencing project: providing services to taxonomists for standard genome sequencing and annotation.</title>
        <authorList>
            <consortium name="The Broad Institute Genomics Platform"/>
            <consortium name="The Broad Institute Genome Sequencing Center for Infectious Disease"/>
            <person name="Wu L."/>
            <person name="Ma J."/>
        </authorList>
    </citation>
    <scope>NUCLEOTIDE SEQUENCE [LARGE SCALE GENOMIC DNA]</scope>
    <source>
        <strain evidence="4 5">JCM 6307</strain>
    </source>
</reference>
<accession>A0ABN3WSR5</accession>
<organism evidence="4 5">
    <name type="scientific">Streptomyces thermolineatus</name>
    <dbReference type="NCBI Taxonomy" id="44033"/>
    <lineage>
        <taxon>Bacteria</taxon>
        <taxon>Bacillati</taxon>
        <taxon>Actinomycetota</taxon>
        <taxon>Actinomycetes</taxon>
        <taxon>Kitasatosporales</taxon>
        <taxon>Streptomycetaceae</taxon>
        <taxon>Streptomyces</taxon>
    </lineage>
</organism>